<evidence type="ECO:0000313" key="2">
    <source>
        <dbReference type="EMBL" id="QDV27418.1"/>
    </source>
</evidence>
<name>A0A518GFU9_9BACT</name>
<organism evidence="2 3">
    <name type="scientific">Aureliella helgolandensis</name>
    <dbReference type="NCBI Taxonomy" id="2527968"/>
    <lineage>
        <taxon>Bacteria</taxon>
        <taxon>Pseudomonadati</taxon>
        <taxon>Planctomycetota</taxon>
        <taxon>Planctomycetia</taxon>
        <taxon>Pirellulales</taxon>
        <taxon>Pirellulaceae</taxon>
        <taxon>Aureliella</taxon>
    </lineage>
</organism>
<dbReference type="AlphaFoldDB" id="A0A518GFU9"/>
<accession>A0A518GFU9</accession>
<evidence type="ECO:0000259" key="1">
    <source>
        <dbReference type="Pfam" id="PF12867"/>
    </source>
</evidence>
<protein>
    <submittedName>
        <fullName evidence="2">DinB superfamily protein</fullName>
    </submittedName>
</protein>
<dbReference type="EMBL" id="CP036298">
    <property type="protein sequence ID" value="QDV27418.1"/>
    <property type="molecule type" value="Genomic_DNA"/>
</dbReference>
<dbReference type="Pfam" id="PF12867">
    <property type="entry name" value="DinB_2"/>
    <property type="match status" value="1"/>
</dbReference>
<evidence type="ECO:0000313" key="3">
    <source>
        <dbReference type="Proteomes" id="UP000318017"/>
    </source>
</evidence>
<dbReference type="InterPro" id="IPR024775">
    <property type="entry name" value="DinB-like"/>
</dbReference>
<dbReference type="OrthoDB" id="287241at2"/>
<reference evidence="2 3" key="1">
    <citation type="submission" date="2019-02" db="EMBL/GenBank/DDBJ databases">
        <title>Deep-cultivation of Planctomycetes and their phenomic and genomic characterization uncovers novel biology.</title>
        <authorList>
            <person name="Wiegand S."/>
            <person name="Jogler M."/>
            <person name="Boedeker C."/>
            <person name="Pinto D."/>
            <person name="Vollmers J."/>
            <person name="Rivas-Marin E."/>
            <person name="Kohn T."/>
            <person name="Peeters S.H."/>
            <person name="Heuer A."/>
            <person name="Rast P."/>
            <person name="Oberbeckmann S."/>
            <person name="Bunk B."/>
            <person name="Jeske O."/>
            <person name="Meyerdierks A."/>
            <person name="Storesund J.E."/>
            <person name="Kallscheuer N."/>
            <person name="Luecker S."/>
            <person name="Lage O.M."/>
            <person name="Pohl T."/>
            <person name="Merkel B.J."/>
            <person name="Hornburger P."/>
            <person name="Mueller R.-W."/>
            <person name="Bruemmer F."/>
            <person name="Labrenz M."/>
            <person name="Spormann A.M."/>
            <person name="Op den Camp H."/>
            <person name="Overmann J."/>
            <person name="Amann R."/>
            <person name="Jetten M.S.M."/>
            <person name="Mascher T."/>
            <person name="Medema M.H."/>
            <person name="Devos D.P."/>
            <person name="Kaster A.-K."/>
            <person name="Ovreas L."/>
            <person name="Rohde M."/>
            <person name="Galperin M.Y."/>
            <person name="Jogler C."/>
        </authorList>
    </citation>
    <scope>NUCLEOTIDE SEQUENCE [LARGE SCALE GENOMIC DNA]</scope>
    <source>
        <strain evidence="2 3">Q31a</strain>
    </source>
</reference>
<keyword evidence="3" id="KW-1185">Reference proteome</keyword>
<dbReference type="KEGG" id="ahel:Q31a_58070"/>
<proteinExistence type="predicted"/>
<feature type="domain" description="DinB-like" evidence="1">
    <location>
        <begin position="27"/>
        <end position="170"/>
    </location>
</feature>
<gene>
    <name evidence="2" type="ORF">Q31a_58070</name>
</gene>
<dbReference type="Proteomes" id="UP000318017">
    <property type="component" value="Chromosome"/>
</dbReference>
<dbReference type="Gene3D" id="1.20.120.450">
    <property type="entry name" value="dinb family like domain"/>
    <property type="match status" value="1"/>
</dbReference>
<dbReference type="SUPFAM" id="SSF109854">
    <property type="entry name" value="DinB/YfiT-like putative metalloenzymes"/>
    <property type="match status" value="1"/>
</dbReference>
<sequence>MEAFATADPANLSTHDLLRGRDQVLEQMAWVRQYSLQLIESIPDELWYVAPATAPIHLAWQVGHLAVSQYGLMLFRQRGRLPGDLELMPGWLRKQFGRGSTPALSRQGMPAPAELLEKLNTIHHRALSEVAELSAATLAQPTDMPYTGYPIQLGALMFCPIHESLHAGQIGLLRRLHGFDPVR</sequence>
<dbReference type="InterPro" id="IPR034660">
    <property type="entry name" value="DinB/YfiT-like"/>
</dbReference>
<dbReference type="RefSeq" id="WP_145084781.1">
    <property type="nucleotide sequence ID" value="NZ_CP036298.1"/>
</dbReference>